<feature type="transmembrane region" description="Helical" evidence="1">
    <location>
        <begin position="55"/>
        <end position="83"/>
    </location>
</feature>
<dbReference type="AlphaFoldDB" id="A0A5C3QFB8"/>
<keyword evidence="3" id="KW-1185">Reference proteome</keyword>
<keyword evidence="1" id="KW-0812">Transmembrane</keyword>
<dbReference type="PANTHER" id="PTHR35179:SF1">
    <property type="entry name" value="INTEGRAL MEMBRANE PROTEIN"/>
    <property type="match status" value="1"/>
</dbReference>
<reference evidence="2 3" key="1">
    <citation type="journal article" date="2019" name="Nat. Ecol. Evol.">
        <title>Megaphylogeny resolves global patterns of mushroom evolution.</title>
        <authorList>
            <person name="Varga T."/>
            <person name="Krizsan K."/>
            <person name="Foldi C."/>
            <person name="Dima B."/>
            <person name="Sanchez-Garcia M."/>
            <person name="Sanchez-Ramirez S."/>
            <person name="Szollosi G.J."/>
            <person name="Szarkandi J.G."/>
            <person name="Papp V."/>
            <person name="Albert L."/>
            <person name="Andreopoulos W."/>
            <person name="Angelini C."/>
            <person name="Antonin V."/>
            <person name="Barry K.W."/>
            <person name="Bougher N.L."/>
            <person name="Buchanan P."/>
            <person name="Buyck B."/>
            <person name="Bense V."/>
            <person name="Catcheside P."/>
            <person name="Chovatia M."/>
            <person name="Cooper J."/>
            <person name="Damon W."/>
            <person name="Desjardin D."/>
            <person name="Finy P."/>
            <person name="Geml J."/>
            <person name="Haridas S."/>
            <person name="Hughes K."/>
            <person name="Justo A."/>
            <person name="Karasinski D."/>
            <person name="Kautmanova I."/>
            <person name="Kiss B."/>
            <person name="Kocsube S."/>
            <person name="Kotiranta H."/>
            <person name="LaButti K.M."/>
            <person name="Lechner B.E."/>
            <person name="Liimatainen K."/>
            <person name="Lipzen A."/>
            <person name="Lukacs Z."/>
            <person name="Mihaltcheva S."/>
            <person name="Morgado L.N."/>
            <person name="Niskanen T."/>
            <person name="Noordeloos M.E."/>
            <person name="Ohm R.A."/>
            <person name="Ortiz-Santana B."/>
            <person name="Ovrebo C."/>
            <person name="Racz N."/>
            <person name="Riley R."/>
            <person name="Savchenko A."/>
            <person name="Shiryaev A."/>
            <person name="Soop K."/>
            <person name="Spirin V."/>
            <person name="Szebenyi C."/>
            <person name="Tomsovsky M."/>
            <person name="Tulloss R.E."/>
            <person name="Uehling J."/>
            <person name="Grigoriev I.V."/>
            <person name="Vagvolgyi C."/>
            <person name="Papp T."/>
            <person name="Martin F.M."/>
            <person name="Miettinen O."/>
            <person name="Hibbett D.S."/>
            <person name="Nagy L.G."/>
        </authorList>
    </citation>
    <scope>NUCLEOTIDE SEQUENCE [LARGE SCALE GENOMIC DNA]</scope>
    <source>
        <strain evidence="2 3">CBS 309.79</strain>
    </source>
</reference>
<evidence type="ECO:0000256" key="1">
    <source>
        <dbReference type="SAM" id="Phobius"/>
    </source>
</evidence>
<dbReference type="EMBL" id="ML178827">
    <property type="protein sequence ID" value="TFL00783.1"/>
    <property type="molecule type" value="Genomic_DNA"/>
</dbReference>
<feature type="transmembrane region" description="Helical" evidence="1">
    <location>
        <begin position="206"/>
        <end position="224"/>
    </location>
</feature>
<evidence type="ECO:0000313" key="3">
    <source>
        <dbReference type="Proteomes" id="UP000305067"/>
    </source>
</evidence>
<accession>A0A5C3QFB8</accession>
<proteinExistence type="predicted"/>
<keyword evidence="1" id="KW-1133">Transmembrane helix</keyword>
<evidence type="ECO:0000313" key="2">
    <source>
        <dbReference type="EMBL" id="TFL00783.1"/>
    </source>
</evidence>
<gene>
    <name evidence="2" type="ORF">BDV98DRAFT_593645</name>
</gene>
<name>A0A5C3QFB8_9AGAR</name>
<organism evidence="2 3">
    <name type="scientific">Pterulicium gracile</name>
    <dbReference type="NCBI Taxonomy" id="1884261"/>
    <lineage>
        <taxon>Eukaryota</taxon>
        <taxon>Fungi</taxon>
        <taxon>Dikarya</taxon>
        <taxon>Basidiomycota</taxon>
        <taxon>Agaricomycotina</taxon>
        <taxon>Agaricomycetes</taxon>
        <taxon>Agaricomycetidae</taxon>
        <taxon>Agaricales</taxon>
        <taxon>Pleurotineae</taxon>
        <taxon>Pterulaceae</taxon>
        <taxon>Pterulicium</taxon>
    </lineage>
</organism>
<feature type="transmembrane region" description="Helical" evidence="1">
    <location>
        <begin position="129"/>
        <end position="147"/>
    </location>
</feature>
<dbReference type="Proteomes" id="UP000305067">
    <property type="component" value="Unassembled WGS sequence"/>
</dbReference>
<dbReference type="OrthoDB" id="3205825at2759"/>
<feature type="transmembrane region" description="Helical" evidence="1">
    <location>
        <begin position="89"/>
        <end position="109"/>
    </location>
</feature>
<keyword evidence="1" id="KW-0472">Membrane</keyword>
<feature type="transmembrane region" description="Helical" evidence="1">
    <location>
        <begin position="21"/>
        <end position="43"/>
    </location>
</feature>
<protein>
    <submittedName>
        <fullName evidence="2">Uncharacterized protein</fullName>
    </submittedName>
</protein>
<dbReference type="PANTHER" id="PTHR35179">
    <property type="entry name" value="PROTEIN CBG02620"/>
    <property type="match status" value="1"/>
</dbReference>
<sequence length="346" mass="39477">MWPEFQREAPFAPVLFTQAELIVVSMIWGFTMGFGYFSTYHAYQLTQRLRRLNAFVILVWLEIVACLGVFGIPTILMACGVIGQDNLWVWLSIVIGWIFQIQCLIQIIVNRVCVLLDSPTTRTRLKLGMLAWIGFINITVAIIWLPATLQINAHWGKVNKIYDPVEKVLYLFTDAGLNYYFIRTAQNRLISAGLTKYNKLLRFNKMIIWVSLSMDVLIIGCLFLKNPLIYLMTHPLAFMVKLQIEMAMSNLIVLIATGSGIHVDEFESDNASRDRMFTGNNMQSVQVQVHQEAISRFDGEDSASREDTKVRQDMIPMERLDAALFEQQKGDGVLRIRPNLAAAQSE</sequence>